<comment type="caution">
    <text evidence="2">The sequence shown here is derived from an EMBL/GenBank/DDBJ whole genome shotgun (WGS) entry which is preliminary data.</text>
</comment>
<gene>
    <name evidence="2" type="ORF">CPB84DRAFT_1780793</name>
</gene>
<dbReference type="Proteomes" id="UP000724874">
    <property type="component" value="Unassembled WGS sequence"/>
</dbReference>
<feature type="compositionally biased region" description="Low complexity" evidence="1">
    <location>
        <begin position="222"/>
        <end position="237"/>
    </location>
</feature>
<protein>
    <submittedName>
        <fullName evidence="2">Uncharacterized protein</fullName>
    </submittedName>
</protein>
<feature type="region of interest" description="Disordered" evidence="1">
    <location>
        <begin position="142"/>
        <end position="281"/>
    </location>
</feature>
<dbReference type="PANTHER" id="PTHR31308">
    <property type="match status" value="1"/>
</dbReference>
<dbReference type="AlphaFoldDB" id="A0A9P5NPD6"/>
<dbReference type="OrthoDB" id="9971853at2759"/>
<feature type="compositionally biased region" description="Low complexity" evidence="1">
    <location>
        <begin position="188"/>
        <end position="205"/>
    </location>
</feature>
<name>A0A9P5NPD6_GYMJU</name>
<organism evidence="2 3">
    <name type="scientific">Gymnopilus junonius</name>
    <name type="common">Spectacular rustgill mushroom</name>
    <name type="synonym">Gymnopilus spectabilis subsp. junonius</name>
    <dbReference type="NCBI Taxonomy" id="109634"/>
    <lineage>
        <taxon>Eukaryota</taxon>
        <taxon>Fungi</taxon>
        <taxon>Dikarya</taxon>
        <taxon>Basidiomycota</taxon>
        <taxon>Agaricomycotina</taxon>
        <taxon>Agaricomycetes</taxon>
        <taxon>Agaricomycetidae</taxon>
        <taxon>Agaricales</taxon>
        <taxon>Agaricineae</taxon>
        <taxon>Hymenogastraceae</taxon>
        <taxon>Gymnopilus</taxon>
    </lineage>
</organism>
<dbReference type="InterPro" id="IPR052066">
    <property type="entry name" value="Glycosphingolipid_Hydrolases"/>
</dbReference>
<feature type="region of interest" description="Disordered" evidence="1">
    <location>
        <begin position="406"/>
        <end position="441"/>
    </location>
</feature>
<dbReference type="GO" id="GO:1904462">
    <property type="term" value="P:ergosteryl 3-beta-D-glucoside catabolic process"/>
    <property type="evidence" value="ECO:0007669"/>
    <property type="project" value="TreeGrafter"/>
</dbReference>
<evidence type="ECO:0000313" key="2">
    <source>
        <dbReference type="EMBL" id="KAF8898278.1"/>
    </source>
</evidence>
<reference evidence="2" key="1">
    <citation type="submission" date="2020-11" db="EMBL/GenBank/DDBJ databases">
        <authorList>
            <consortium name="DOE Joint Genome Institute"/>
            <person name="Ahrendt S."/>
            <person name="Riley R."/>
            <person name="Andreopoulos W."/>
            <person name="LaButti K."/>
            <person name="Pangilinan J."/>
            <person name="Ruiz-duenas F.J."/>
            <person name="Barrasa J.M."/>
            <person name="Sanchez-Garcia M."/>
            <person name="Camarero S."/>
            <person name="Miyauchi S."/>
            <person name="Serrano A."/>
            <person name="Linde D."/>
            <person name="Babiker R."/>
            <person name="Drula E."/>
            <person name="Ayuso-Fernandez I."/>
            <person name="Pacheco R."/>
            <person name="Padilla G."/>
            <person name="Ferreira P."/>
            <person name="Barriuso J."/>
            <person name="Kellner H."/>
            <person name="Castanera R."/>
            <person name="Alfaro M."/>
            <person name="Ramirez L."/>
            <person name="Pisabarro A.G."/>
            <person name="Kuo A."/>
            <person name="Tritt A."/>
            <person name="Lipzen A."/>
            <person name="He G."/>
            <person name="Yan M."/>
            <person name="Ng V."/>
            <person name="Cullen D."/>
            <person name="Martin F."/>
            <person name="Rosso M.-N."/>
            <person name="Henrissat B."/>
            <person name="Hibbett D."/>
            <person name="Martinez A.T."/>
            <person name="Grigoriev I.V."/>
        </authorList>
    </citation>
    <scope>NUCLEOTIDE SEQUENCE</scope>
    <source>
        <strain evidence="2">AH 44721</strain>
    </source>
</reference>
<feature type="compositionally biased region" description="Low complexity" evidence="1">
    <location>
        <begin position="411"/>
        <end position="425"/>
    </location>
</feature>
<evidence type="ECO:0000256" key="1">
    <source>
        <dbReference type="SAM" id="MobiDB-lite"/>
    </source>
</evidence>
<evidence type="ECO:0000313" key="3">
    <source>
        <dbReference type="Proteomes" id="UP000724874"/>
    </source>
</evidence>
<accession>A0A9P5NPD6</accession>
<keyword evidence="3" id="KW-1185">Reference proteome</keyword>
<dbReference type="EMBL" id="JADNYJ010000054">
    <property type="protein sequence ID" value="KAF8898278.1"/>
    <property type="molecule type" value="Genomic_DNA"/>
</dbReference>
<dbReference type="GO" id="GO:0050295">
    <property type="term" value="F:steryl-beta-glucosidase activity"/>
    <property type="evidence" value="ECO:0007669"/>
    <property type="project" value="TreeGrafter"/>
</dbReference>
<dbReference type="PANTHER" id="PTHR31308:SF6">
    <property type="entry name" value="GLYCOSIDE HYDROLASE FAMILY 5 C-TERMINAL DOMAIN-CONTAINING PROTEIN"/>
    <property type="match status" value="1"/>
</dbReference>
<sequence length="441" mass="49010">MGRPRSGCPTRFKYSLGAAGRCVYSPHYYDGLTLITRHWNWFNADALGLLRGKYGSTLGAVKLGEKAIRKSLWEQMGYLKEDVRMLGGSDSPSSIRGEYPTLIGEIGTPFDMDEKRSYGWTDGGKYKGDYSPQERALDASLQACDARDEVPKKSRPKGNTMPEEDEQEQLARRQEGSLSWDGVDLRQQHQQQHPQQDQEFNQQEDQVQEGRTGTVKRQPARSAPMSMSTSVMSSSLSLDTLNGEQAGGAHSASFAGRRDRNNVVSQRKKRARDSPRPHHPVPCLLPLLPPLHHYGKAIRTQDALVQAGYNSNPYTFLTAGARAVRAFARPWPAVEVKFDIAKGVFWMKVRVGWEDAVIRKDEQEELGTEVYLPLVHFAHERLINGSFEETKWNDVHAHSEVKVLDSDADADAASGSGGSSTVAAGSDHEEDQDQVPPSMTV</sequence>
<proteinExistence type="predicted"/>